<evidence type="ECO:0000256" key="14">
    <source>
        <dbReference type="ARBA" id="ARBA00073996"/>
    </source>
</evidence>
<evidence type="ECO:0000256" key="15">
    <source>
        <dbReference type="ARBA" id="ARBA00077781"/>
    </source>
</evidence>
<keyword evidence="2" id="KW-1003">Cell membrane</keyword>
<keyword evidence="10" id="KW-0675">Receptor</keyword>
<feature type="transmembrane region" description="Helical" evidence="16">
    <location>
        <begin position="41"/>
        <end position="67"/>
    </location>
</feature>
<evidence type="ECO:0000256" key="12">
    <source>
        <dbReference type="ARBA" id="ARBA00023224"/>
    </source>
</evidence>
<evidence type="ECO:0000256" key="13">
    <source>
        <dbReference type="ARBA" id="ARBA00023288"/>
    </source>
</evidence>
<proteinExistence type="predicted"/>
<feature type="transmembrane region" description="Helical" evidence="16">
    <location>
        <begin position="226"/>
        <end position="250"/>
    </location>
</feature>
<keyword evidence="9" id="KW-1015">Disulfide bond</keyword>
<keyword evidence="6" id="KW-0297">G-protein coupled receptor</keyword>
<evidence type="ECO:0000256" key="4">
    <source>
        <dbReference type="ARBA" id="ARBA00022692"/>
    </source>
</evidence>
<evidence type="ECO:0000256" key="8">
    <source>
        <dbReference type="ARBA" id="ARBA00023139"/>
    </source>
</evidence>
<dbReference type="OMA" id="TMINGRQ"/>
<dbReference type="PANTHER" id="PTHR45695">
    <property type="entry name" value="LEUCOKININ RECEPTOR-RELATED"/>
    <property type="match status" value="1"/>
</dbReference>
<keyword evidence="19" id="KW-1185">Reference proteome</keyword>
<dbReference type="SUPFAM" id="SSF81321">
    <property type="entry name" value="Family A G protein-coupled receptor-like"/>
    <property type="match status" value="1"/>
</dbReference>
<dbReference type="AlphaFoldDB" id="A0A8D2LVT3"/>
<name>A0A8D2LVT3_VARKO</name>
<keyword evidence="13" id="KW-0449">Lipoprotein</keyword>
<reference evidence="18" key="2">
    <citation type="submission" date="2025-09" db="UniProtKB">
        <authorList>
            <consortium name="Ensembl"/>
        </authorList>
    </citation>
    <scope>IDENTIFICATION</scope>
</reference>
<evidence type="ECO:0000256" key="16">
    <source>
        <dbReference type="SAM" id="Phobius"/>
    </source>
</evidence>
<evidence type="ECO:0000256" key="1">
    <source>
        <dbReference type="ARBA" id="ARBA00004651"/>
    </source>
</evidence>
<feature type="transmembrane region" description="Helical" evidence="16">
    <location>
        <begin position="79"/>
        <end position="100"/>
    </location>
</feature>
<feature type="transmembrane region" description="Helical" evidence="16">
    <location>
        <begin position="173"/>
        <end position="196"/>
    </location>
</feature>
<dbReference type="Ensembl" id="ENSVKKT00000028193.1">
    <property type="protein sequence ID" value="ENSVKKP00000027525.1"/>
    <property type="gene ID" value="ENSVKKG00000017894.1"/>
</dbReference>
<feature type="transmembrane region" description="Helical" evidence="16">
    <location>
        <begin position="121"/>
        <end position="142"/>
    </location>
</feature>
<dbReference type="FunFam" id="1.20.1070.10:FF:000122">
    <property type="entry name" value="Gastrin-releasing peptide receptor"/>
    <property type="match status" value="1"/>
</dbReference>
<dbReference type="Proteomes" id="UP000694545">
    <property type="component" value="Unplaced"/>
</dbReference>
<evidence type="ECO:0000313" key="19">
    <source>
        <dbReference type="Proteomes" id="UP000694545"/>
    </source>
</evidence>
<dbReference type="InterPro" id="IPR000276">
    <property type="entry name" value="GPCR_Rhodpsn"/>
</dbReference>
<sequence length="349" mass="39636">MASEECILLDVKLNDIILCNTSAVQSANLSFLSEDFFYYRFLYAIPTIYGIIILIGLIGNVTLIKIFCTVKSMRNVPNLFISSLAFGDLLLLVTCVPVDASRYKAIVRPMDIQASHALLKICLKAVMIWVLSMLLAIPEVVFSDLRPFYDTGTNKTFVSCTPYPLTNDLHPKIQSMASFLIFYVIPLSVISVYYYFIAKNLIRSAYNLPVEGNVYVKKQMESRKRLAKTVLVFVCIFAFCWLPNHIIYLYRSYHYLEVDTSVLHFFTSLCARILAFANSCINPFALYLLSKSFRKQFNHQLSCCKGRDLLRSQSTGRSTTRMTSLKSSNQSMATFSFINGNPLCHKGNI</sequence>
<keyword evidence="7 16" id="KW-0472">Membrane</keyword>
<keyword evidence="3" id="KW-0597">Phosphoprotein</keyword>
<dbReference type="Gene3D" id="1.20.1070.10">
    <property type="entry name" value="Rhodopsin 7-helix transmembrane proteins"/>
    <property type="match status" value="1"/>
</dbReference>
<evidence type="ECO:0000256" key="11">
    <source>
        <dbReference type="ARBA" id="ARBA00023180"/>
    </source>
</evidence>
<keyword evidence="11" id="KW-0325">Glycoprotein</keyword>
<dbReference type="PROSITE" id="PS50262">
    <property type="entry name" value="G_PROTEIN_RECEP_F1_2"/>
    <property type="match status" value="2"/>
</dbReference>
<evidence type="ECO:0000256" key="2">
    <source>
        <dbReference type="ARBA" id="ARBA00022475"/>
    </source>
</evidence>
<keyword evidence="8" id="KW-0564">Palmitate</keyword>
<feature type="transmembrane region" description="Helical" evidence="16">
    <location>
        <begin position="262"/>
        <end position="289"/>
    </location>
</feature>
<evidence type="ECO:0000256" key="5">
    <source>
        <dbReference type="ARBA" id="ARBA00022989"/>
    </source>
</evidence>
<dbReference type="PANTHER" id="PTHR45695:SF7">
    <property type="entry name" value="GASTRIN-RELEASING PEPTIDE RECEPTOR"/>
    <property type="match status" value="1"/>
</dbReference>
<accession>A0A8D2LVT3</accession>
<feature type="domain" description="G-protein coupled receptors family 1 profile" evidence="17">
    <location>
        <begin position="98"/>
        <end position="286"/>
    </location>
</feature>
<comment type="subcellular location">
    <subcellularLocation>
        <location evidence="1">Cell membrane</location>
        <topology evidence="1">Multi-pass membrane protein</topology>
    </subcellularLocation>
</comment>
<keyword evidence="4 16" id="KW-0812">Transmembrane</keyword>
<evidence type="ECO:0000256" key="9">
    <source>
        <dbReference type="ARBA" id="ARBA00023157"/>
    </source>
</evidence>
<dbReference type="PRINTS" id="PR00237">
    <property type="entry name" value="GPCRRHODOPSN"/>
</dbReference>
<dbReference type="InterPro" id="IPR017452">
    <property type="entry name" value="GPCR_Rhodpsn_7TM"/>
</dbReference>
<evidence type="ECO:0000256" key="7">
    <source>
        <dbReference type="ARBA" id="ARBA00023136"/>
    </source>
</evidence>
<dbReference type="GO" id="GO:0005886">
    <property type="term" value="C:plasma membrane"/>
    <property type="evidence" value="ECO:0007669"/>
    <property type="project" value="UniProtKB-SubCell"/>
</dbReference>
<protein>
    <recommendedName>
        <fullName evidence="14">Gastrin-releasing peptide receptor</fullName>
    </recommendedName>
    <alternativeName>
        <fullName evidence="15">GRP-preferring bombesin receptor</fullName>
    </alternativeName>
</protein>
<organism evidence="18 19">
    <name type="scientific">Varanus komodoensis</name>
    <name type="common">Komodo dragon</name>
    <dbReference type="NCBI Taxonomy" id="61221"/>
    <lineage>
        <taxon>Eukaryota</taxon>
        <taxon>Metazoa</taxon>
        <taxon>Chordata</taxon>
        <taxon>Craniata</taxon>
        <taxon>Vertebrata</taxon>
        <taxon>Euteleostomi</taxon>
        <taxon>Lepidosauria</taxon>
        <taxon>Squamata</taxon>
        <taxon>Bifurcata</taxon>
        <taxon>Unidentata</taxon>
        <taxon>Episquamata</taxon>
        <taxon>Toxicofera</taxon>
        <taxon>Anguimorpha</taxon>
        <taxon>Paleoanguimorpha</taxon>
        <taxon>Varanoidea</taxon>
        <taxon>Varanidae</taxon>
        <taxon>Varanus</taxon>
    </lineage>
</organism>
<dbReference type="GO" id="GO:0008188">
    <property type="term" value="F:neuropeptide receptor activity"/>
    <property type="evidence" value="ECO:0007669"/>
    <property type="project" value="TreeGrafter"/>
</dbReference>
<feature type="domain" description="G-protein coupled receptors family 1 profile" evidence="17">
    <location>
        <begin position="59"/>
        <end position="97"/>
    </location>
</feature>
<reference evidence="18" key="1">
    <citation type="submission" date="2025-08" db="UniProtKB">
        <authorList>
            <consortium name="Ensembl"/>
        </authorList>
    </citation>
    <scope>IDENTIFICATION</scope>
</reference>
<dbReference type="Pfam" id="PF00001">
    <property type="entry name" value="7tm_1"/>
    <property type="match status" value="1"/>
</dbReference>
<keyword evidence="5 16" id="KW-1133">Transmembrane helix</keyword>
<evidence type="ECO:0000259" key="17">
    <source>
        <dbReference type="PROSITE" id="PS50262"/>
    </source>
</evidence>
<evidence type="ECO:0000256" key="6">
    <source>
        <dbReference type="ARBA" id="ARBA00023040"/>
    </source>
</evidence>
<evidence type="ECO:0000256" key="3">
    <source>
        <dbReference type="ARBA" id="ARBA00022553"/>
    </source>
</evidence>
<dbReference type="SMART" id="SM01381">
    <property type="entry name" value="7TM_GPCR_Srsx"/>
    <property type="match status" value="1"/>
</dbReference>
<keyword evidence="12" id="KW-0807">Transducer</keyword>
<evidence type="ECO:0000256" key="10">
    <source>
        <dbReference type="ARBA" id="ARBA00023170"/>
    </source>
</evidence>
<evidence type="ECO:0000313" key="18">
    <source>
        <dbReference type="Ensembl" id="ENSVKKP00000027525.1"/>
    </source>
</evidence>